<accession>A0ABM7UQV2</accession>
<feature type="domain" description="Capsule synthesis protein CapA" evidence="2">
    <location>
        <begin position="1"/>
        <end position="245"/>
    </location>
</feature>
<dbReference type="InterPro" id="IPR019079">
    <property type="entry name" value="Capsule_synth_CapA"/>
</dbReference>
<name>A0ABM7UQV2_9LEPT</name>
<dbReference type="InterPro" id="IPR052169">
    <property type="entry name" value="CW_Biosynth-Accessory"/>
</dbReference>
<evidence type="ECO:0000313" key="4">
    <source>
        <dbReference type="Proteomes" id="UP000245263"/>
    </source>
</evidence>
<dbReference type="Pfam" id="PF09587">
    <property type="entry name" value="PGA_cap"/>
    <property type="match status" value="1"/>
</dbReference>
<dbReference type="SUPFAM" id="SSF56300">
    <property type="entry name" value="Metallo-dependent phosphatases"/>
    <property type="match status" value="1"/>
</dbReference>
<dbReference type="SMART" id="SM00854">
    <property type="entry name" value="PGA_cap"/>
    <property type="match status" value="1"/>
</dbReference>
<proteinExistence type="inferred from homology"/>
<protein>
    <recommendedName>
        <fullName evidence="2">Capsule synthesis protein CapA domain-containing protein</fullName>
    </recommendedName>
</protein>
<comment type="similarity">
    <text evidence="1">Belongs to the CapA family.</text>
</comment>
<evidence type="ECO:0000256" key="1">
    <source>
        <dbReference type="ARBA" id="ARBA00005662"/>
    </source>
</evidence>
<dbReference type="InterPro" id="IPR029052">
    <property type="entry name" value="Metallo-depent_PP-like"/>
</dbReference>
<dbReference type="EMBL" id="AP025028">
    <property type="protein sequence ID" value="BDA77088.1"/>
    <property type="molecule type" value="Genomic_DNA"/>
</dbReference>
<gene>
    <name evidence="3" type="ORF">LPTSP3_g00180</name>
</gene>
<keyword evidence="4" id="KW-1185">Reference proteome</keyword>
<dbReference type="CDD" id="cd07381">
    <property type="entry name" value="MPP_CapA"/>
    <property type="match status" value="1"/>
</dbReference>
<sequence length="322" mass="36493">MCHNSQLGTYWNAKTKSYSADSSFEYVKPILQNYDIVFGNLETTITKDQADHSGYPRFGSPPGFVQSIAKAGFHVLSTANNHSADKGAQAIDLTIETVLAEGMIPLGTYSSESDYQNRRHFILEKNGIRIAVYNYTYSTNGIKVPGEKIVRLIEEKKIREDIRFSKTQNVDFTLVWFHFGTEYKTEPDKNQIKWVDVALEEGADLIIGGHPHVVQNFKKIETASNENTQKQQLVAYSLGNFLSAQNAPFTDGGIILNFDLVVNGKDSKEIANINYEPVWVYPSGYRIIPIDRYLNQEIDLKLPKHSEARMKAYKKQLLKVLK</sequence>
<reference evidence="3 4" key="1">
    <citation type="submission" date="2021-08" db="EMBL/GenBank/DDBJ databases">
        <title>Complete genome sequence of Leptospira kobayashii strain E30.</title>
        <authorList>
            <person name="Nakao R."/>
            <person name="Nakamura S."/>
            <person name="Masuzawa T."/>
            <person name="Koizumi N."/>
        </authorList>
    </citation>
    <scope>NUCLEOTIDE SEQUENCE [LARGE SCALE GENOMIC DNA]</scope>
    <source>
        <strain evidence="3 4">E30</strain>
    </source>
</reference>
<dbReference type="PANTHER" id="PTHR33393">
    <property type="entry name" value="POLYGLUTAMINE SYNTHESIS ACCESSORY PROTEIN RV0574C-RELATED"/>
    <property type="match status" value="1"/>
</dbReference>
<organism evidence="3 4">
    <name type="scientific">Leptospira kobayashii</name>
    <dbReference type="NCBI Taxonomy" id="1917830"/>
    <lineage>
        <taxon>Bacteria</taxon>
        <taxon>Pseudomonadati</taxon>
        <taxon>Spirochaetota</taxon>
        <taxon>Spirochaetia</taxon>
        <taxon>Leptospirales</taxon>
        <taxon>Leptospiraceae</taxon>
        <taxon>Leptospira</taxon>
    </lineage>
</organism>
<dbReference type="Gene3D" id="3.60.21.10">
    <property type="match status" value="1"/>
</dbReference>
<evidence type="ECO:0000313" key="3">
    <source>
        <dbReference type="EMBL" id="BDA77088.1"/>
    </source>
</evidence>
<evidence type="ECO:0000259" key="2">
    <source>
        <dbReference type="SMART" id="SM00854"/>
    </source>
</evidence>
<dbReference type="Proteomes" id="UP000245263">
    <property type="component" value="Chromosome 1"/>
</dbReference>
<dbReference type="PANTHER" id="PTHR33393:SF12">
    <property type="entry name" value="CAPSULE BIOSYNTHESIS PROTEIN CAPA"/>
    <property type="match status" value="1"/>
</dbReference>